<dbReference type="AlphaFoldDB" id="A0A2T4DEC2"/>
<dbReference type="PANTHER" id="PTHR34614:SF2">
    <property type="entry name" value="TRANSPOSASE IS4-LIKE DOMAIN-CONTAINING PROTEIN"/>
    <property type="match status" value="1"/>
</dbReference>
<evidence type="ECO:0000313" key="3">
    <source>
        <dbReference type="Proteomes" id="UP000240608"/>
    </source>
</evidence>
<reference evidence="2 3" key="1">
    <citation type="submission" date="2018-03" db="EMBL/GenBank/DDBJ databases">
        <title>Cross-interface Injection: A General Nanoliter Liquid Handling Method Applied to Single Cells Genome Amplification Automated Nanoliter Liquid Handling Applied to Single Cell Multiple Displacement Amplification.</title>
        <authorList>
            <person name="Yun J."/>
            <person name="Xu P."/>
            <person name="Xu J."/>
            <person name="Dai X."/>
            <person name="Wang Y."/>
            <person name="Zheng X."/>
            <person name="Cao C."/>
            <person name="Yi Q."/>
            <person name="Zhu Y."/>
            <person name="Wang L."/>
            <person name="Dong Z."/>
            <person name="Huang Y."/>
            <person name="Huang L."/>
            <person name="Du W."/>
        </authorList>
    </citation>
    <scope>NUCLEOTIDE SEQUENCE [LARGE SCALE GENOMIC DNA]</scope>
    <source>
        <strain evidence="2 3">Z-D1-2</strain>
    </source>
</reference>
<sequence>MPSIIIDKKPSGEYIRIVESYRDELGKPRSRTLFSLGRVDSFSPESLKRMGQRLYQLGGGDLKDLLGEQVKEEGRFNYGFVLVYRKILCHFGIDRILERITKKKKLTYSLVDVVLLLLVERLNDPCSKRSSFFHQNEYLGLPAVPLQHLYRCLDYLADHNKLIQQSIYQTGRNLFNQHLDVVFYDVTTFYFDSELEEEDALRQKGFGKDGKVGKTQVVFGMLIDKYKQPIGYQLYKGDQWEGKTYEDMVERLKKEYLIDDIILVADRGMINKVNLEATLEKGYEFIMGERLKTLPKSVKEKLLNLEDYRHNWTSSSSDPIKVSYTVVEYQDRKIIGTFSQKRKEKDQKERGDKLIKADKLLKNPSQLKKKASHYYLKNTEGEKYEVDDEKIKNNEKYDGILAIAYNAKGITHEQALDHYHHLYQIEHSFRTFKSYLETRPMFHWTNKRIEGHICLCYMAYSLLNNLQLRLAKNGSKHSEQTIRDHLSKMQVSLVNQGGNLFYLRSRKTEISQQLLQAVSEKDLPDLFPKDQVTKYL</sequence>
<dbReference type="Proteomes" id="UP000240608">
    <property type="component" value="Unassembled WGS sequence"/>
</dbReference>
<feature type="domain" description="Transposase IS4-like" evidence="1">
    <location>
        <begin position="181"/>
        <end position="462"/>
    </location>
</feature>
<dbReference type="GO" id="GO:0004803">
    <property type="term" value="F:transposase activity"/>
    <property type="evidence" value="ECO:0007669"/>
    <property type="project" value="InterPro"/>
</dbReference>
<organism evidence="2 3">
    <name type="scientific">Marivirga lumbricoides</name>
    <dbReference type="NCBI Taxonomy" id="1046115"/>
    <lineage>
        <taxon>Bacteria</taxon>
        <taxon>Pseudomonadati</taxon>
        <taxon>Bacteroidota</taxon>
        <taxon>Cytophagia</taxon>
        <taxon>Cytophagales</taxon>
        <taxon>Marivirgaceae</taxon>
        <taxon>Marivirga</taxon>
    </lineage>
</organism>
<evidence type="ECO:0000313" key="2">
    <source>
        <dbReference type="EMBL" id="PTB92209.1"/>
    </source>
</evidence>
<dbReference type="GO" id="GO:0003677">
    <property type="term" value="F:DNA binding"/>
    <property type="evidence" value="ECO:0007669"/>
    <property type="project" value="InterPro"/>
</dbReference>
<dbReference type="PANTHER" id="PTHR34614">
    <property type="match status" value="1"/>
</dbReference>
<proteinExistence type="predicted"/>
<dbReference type="Pfam" id="PF01609">
    <property type="entry name" value="DDE_Tnp_1"/>
    <property type="match status" value="1"/>
</dbReference>
<dbReference type="NCBIfam" id="NF033559">
    <property type="entry name" value="transpos_IS1634"/>
    <property type="match status" value="1"/>
</dbReference>
<dbReference type="InterPro" id="IPR012337">
    <property type="entry name" value="RNaseH-like_sf"/>
</dbReference>
<evidence type="ECO:0000259" key="1">
    <source>
        <dbReference type="Pfam" id="PF01609"/>
    </source>
</evidence>
<protein>
    <recommendedName>
        <fullName evidence="1">Transposase IS4-like domain-containing protein</fullName>
    </recommendedName>
</protein>
<accession>A0A2T4DEC2</accession>
<dbReference type="SUPFAM" id="SSF53098">
    <property type="entry name" value="Ribonuclease H-like"/>
    <property type="match status" value="1"/>
</dbReference>
<gene>
    <name evidence="2" type="ORF">C9994_14385</name>
</gene>
<dbReference type="EMBL" id="PYVU01000254">
    <property type="protein sequence ID" value="PTB92209.1"/>
    <property type="molecule type" value="Genomic_DNA"/>
</dbReference>
<comment type="caution">
    <text evidence="2">The sequence shown here is derived from an EMBL/GenBank/DDBJ whole genome shotgun (WGS) entry which is preliminary data.</text>
</comment>
<name>A0A2T4DEC2_9BACT</name>
<dbReference type="GO" id="GO:0006313">
    <property type="term" value="P:DNA transposition"/>
    <property type="evidence" value="ECO:0007669"/>
    <property type="project" value="InterPro"/>
</dbReference>
<dbReference type="InterPro" id="IPR002559">
    <property type="entry name" value="Transposase_11"/>
</dbReference>
<dbReference type="InterPro" id="IPR047654">
    <property type="entry name" value="IS1634_transpos"/>
</dbReference>